<keyword evidence="7" id="KW-1185">Reference proteome</keyword>
<evidence type="ECO:0000313" key="6">
    <source>
        <dbReference type="EMBL" id="KAA5607136.1"/>
    </source>
</evidence>
<keyword evidence="2" id="KW-0238">DNA-binding</keyword>
<feature type="compositionally biased region" description="Basic and acidic residues" evidence="4">
    <location>
        <begin position="217"/>
        <end position="226"/>
    </location>
</feature>
<reference evidence="6 7" key="1">
    <citation type="submission" date="2019-09" db="EMBL/GenBank/DDBJ databases">
        <title>Genome sequence of Roseospira marina, one of the more divergent members of the non-sulfur purple photosynthetic bacterial family, the Rhodospirillaceae.</title>
        <authorList>
            <person name="Meyer T."/>
            <person name="Kyndt J."/>
        </authorList>
    </citation>
    <scope>NUCLEOTIDE SEQUENCE [LARGE SCALE GENOMIC DNA]</scope>
    <source>
        <strain evidence="6 7">DSM 15113</strain>
    </source>
</reference>
<name>A0A5M6IFR8_9PROT</name>
<dbReference type="InterPro" id="IPR010744">
    <property type="entry name" value="Phage_CI_N"/>
</dbReference>
<dbReference type="Proteomes" id="UP000324065">
    <property type="component" value="Unassembled WGS sequence"/>
</dbReference>
<evidence type="ECO:0000256" key="4">
    <source>
        <dbReference type="SAM" id="MobiDB-lite"/>
    </source>
</evidence>
<dbReference type="OrthoDB" id="7358005at2"/>
<evidence type="ECO:0000313" key="7">
    <source>
        <dbReference type="Proteomes" id="UP000324065"/>
    </source>
</evidence>
<evidence type="ECO:0000256" key="2">
    <source>
        <dbReference type="ARBA" id="ARBA00023125"/>
    </source>
</evidence>
<dbReference type="GO" id="GO:0003677">
    <property type="term" value="F:DNA binding"/>
    <property type="evidence" value="ECO:0007669"/>
    <property type="project" value="UniProtKB-KW"/>
</dbReference>
<dbReference type="Pfam" id="PF07022">
    <property type="entry name" value="Phage_CI_repr"/>
    <property type="match status" value="1"/>
</dbReference>
<dbReference type="PANTHER" id="PTHR40661:SF3">
    <property type="entry name" value="FELS-1 PROPHAGE TRANSCRIPTIONAL REGULATOR"/>
    <property type="match status" value="1"/>
</dbReference>
<dbReference type="InterPro" id="IPR010982">
    <property type="entry name" value="Lambda_DNA-bd_dom_sf"/>
</dbReference>
<feature type="region of interest" description="Disordered" evidence="4">
    <location>
        <begin position="217"/>
        <end position="245"/>
    </location>
</feature>
<accession>A0A5M6IFR8</accession>
<dbReference type="EMBL" id="VWPJ01000002">
    <property type="protein sequence ID" value="KAA5607136.1"/>
    <property type="molecule type" value="Genomic_DNA"/>
</dbReference>
<protein>
    <recommendedName>
        <fullName evidence="5">Bacteriophage CI repressor N-terminal domain-containing protein</fullName>
    </recommendedName>
</protein>
<dbReference type="Gene3D" id="1.10.260.40">
    <property type="entry name" value="lambda repressor-like DNA-binding domains"/>
    <property type="match status" value="2"/>
</dbReference>
<evidence type="ECO:0000259" key="5">
    <source>
        <dbReference type="Pfam" id="PF07022"/>
    </source>
</evidence>
<dbReference type="AlphaFoldDB" id="A0A5M6IFR8"/>
<organism evidence="6 7">
    <name type="scientific">Roseospira marina</name>
    <dbReference type="NCBI Taxonomy" id="140057"/>
    <lineage>
        <taxon>Bacteria</taxon>
        <taxon>Pseudomonadati</taxon>
        <taxon>Pseudomonadota</taxon>
        <taxon>Alphaproteobacteria</taxon>
        <taxon>Rhodospirillales</taxon>
        <taxon>Rhodospirillaceae</taxon>
        <taxon>Roseospira</taxon>
    </lineage>
</organism>
<dbReference type="PANTHER" id="PTHR40661">
    <property type="match status" value="1"/>
</dbReference>
<proteinExistence type="predicted"/>
<comment type="caution">
    <text evidence="6">The sequence shown here is derived from an EMBL/GenBank/DDBJ whole genome shotgun (WGS) entry which is preliminary data.</text>
</comment>
<sequence>MVRAHGNEHIAVFGNAQASSAISELRFCQSGTHTAQGVDKKQYFRTPKWSYGRGRDFGVWFVNSETETDAGFRQRLGQLVGDAAPFQWAKAAGVPTSTWNRAWNEGAVPKAPHLVRIALKADVTLDWLLTGEGPMRRTQVQTQAPAPNGAEDHDPDTIADRVRFLRATDPQDRFARTVGLSLKDLQALEAGTSTDRKALETIANGLGFRLDWLLKGEGPPHIRDPRPTAVPDPAPQPAPTAGQPLDGRLLGLCFEGIKRVYRDANARIDDRSAGEMAGHLYAEVQEASAGETDPRRAALRMALRQLRRDVLAVPSASEHGKHSA</sequence>
<dbReference type="GO" id="GO:0045892">
    <property type="term" value="P:negative regulation of DNA-templated transcription"/>
    <property type="evidence" value="ECO:0007669"/>
    <property type="project" value="InterPro"/>
</dbReference>
<dbReference type="SUPFAM" id="SSF47413">
    <property type="entry name" value="lambda repressor-like DNA-binding domains"/>
    <property type="match status" value="1"/>
</dbReference>
<dbReference type="RefSeq" id="WP_150061147.1">
    <property type="nucleotide sequence ID" value="NZ_JACHII010000003.1"/>
</dbReference>
<evidence type="ECO:0000256" key="1">
    <source>
        <dbReference type="ARBA" id="ARBA00023015"/>
    </source>
</evidence>
<keyword evidence="3" id="KW-0804">Transcription</keyword>
<keyword evidence="1" id="KW-0805">Transcription regulation</keyword>
<evidence type="ECO:0000256" key="3">
    <source>
        <dbReference type="ARBA" id="ARBA00023163"/>
    </source>
</evidence>
<feature type="domain" description="Bacteriophage CI repressor N-terminal" evidence="5">
    <location>
        <begin position="75"/>
        <end position="136"/>
    </location>
</feature>
<feature type="compositionally biased region" description="Pro residues" evidence="4">
    <location>
        <begin position="228"/>
        <end position="238"/>
    </location>
</feature>
<gene>
    <name evidence="6" type="ORF">F1188_04340</name>
</gene>